<dbReference type="Gene3D" id="1.10.260.40">
    <property type="entry name" value="lambda repressor-like DNA-binding domains"/>
    <property type="match status" value="1"/>
</dbReference>
<dbReference type="SUPFAM" id="SSF47413">
    <property type="entry name" value="lambda repressor-like DNA-binding domains"/>
    <property type="match status" value="1"/>
</dbReference>
<proteinExistence type="predicted"/>
<evidence type="ECO:0000313" key="2">
    <source>
        <dbReference type="Proteomes" id="UP001595758"/>
    </source>
</evidence>
<comment type="caution">
    <text evidence="1">The sequence shown here is derived from an EMBL/GenBank/DDBJ whole genome shotgun (WGS) entry which is preliminary data.</text>
</comment>
<reference evidence="2" key="1">
    <citation type="journal article" date="2019" name="Int. J. Syst. Evol. Microbiol.">
        <title>The Global Catalogue of Microorganisms (GCM) 10K type strain sequencing project: providing services to taxonomists for standard genome sequencing and annotation.</title>
        <authorList>
            <consortium name="The Broad Institute Genomics Platform"/>
            <consortium name="The Broad Institute Genome Sequencing Center for Infectious Disease"/>
            <person name="Wu L."/>
            <person name="Ma J."/>
        </authorList>
    </citation>
    <scope>NUCLEOTIDE SEQUENCE [LARGE SCALE GENOMIC DNA]</scope>
    <source>
        <strain evidence="2">CCUG 59858</strain>
    </source>
</reference>
<dbReference type="EMBL" id="JBHSAB010000014">
    <property type="protein sequence ID" value="MFC3908832.1"/>
    <property type="molecule type" value="Genomic_DNA"/>
</dbReference>
<name>A0ABV8CFH1_9GAMM</name>
<organism evidence="1 2">
    <name type="scientific">Legionella dresdenensis</name>
    <dbReference type="NCBI Taxonomy" id="450200"/>
    <lineage>
        <taxon>Bacteria</taxon>
        <taxon>Pseudomonadati</taxon>
        <taxon>Pseudomonadota</taxon>
        <taxon>Gammaproteobacteria</taxon>
        <taxon>Legionellales</taxon>
        <taxon>Legionellaceae</taxon>
        <taxon>Legionella</taxon>
    </lineage>
</organism>
<evidence type="ECO:0000313" key="1">
    <source>
        <dbReference type="EMBL" id="MFC3908832.1"/>
    </source>
</evidence>
<dbReference type="InterPro" id="IPR010982">
    <property type="entry name" value="Lambda_DNA-bd_dom_sf"/>
</dbReference>
<gene>
    <name evidence="1" type="ORF">ACFORL_07050</name>
</gene>
<accession>A0ABV8CFH1</accession>
<protein>
    <submittedName>
        <fullName evidence="1">Helix-turn-helix domain-containing protein</fullName>
    </submittedName>
</protein>
<dbReference type="RefSeq" id="WP_382342490.1">
    <property type="nucleotide sequence ID" value="NZ_JBHSAB010000014.1"/>
</dbReference>
<keyword evidence="2" id="KW-1185">Reference proteome</keyword>
<dbReference type="Proteomes" id="UP001595758">
    <property type="component" value="Unassembled WGS sequence"/>
</dbReference>
<sequence length="171" mass="19264">MSKGDITKKFSERLTQAMCERGYASRRARGGIDISSLASIAGCSYQMARKYALGQVLPEVSVIMKIANHLHCHPANLLFGDEPNKYKSSEIKSSDLIEIDKFILKYILNKSLMLLPFSYDTEDVVNFIIETVYDAAHLNVDRDTLYKIIDMMISSAMLLNKSEQDIKLCGN</sequence>